<dbReference type="InterPro" id="IPR011006">
    <property type="entry name" value="CheY-like_superfamily"/>
</dbReference>
<dbReference type="RefSeq" id="WP_138238889.1">
    <property type="nucleotide sequence ID" value="NZ_VBRY01000004.1"/>
</dbReference>
<accession>A0A5R9GUJ9</accession>
<comment type="caution">
    <text evidence="3">The sequence shown here is derived from an EMBL/GenBank/DDBJ whole genome shotgun (WGS) entry which is preliminary data.</text>
</comment>
<dbReference type="AlphaFoldDB" id="A0A5R9GUJ9"/>
<dbReference type="SUPFAM" id="SSF52172">
    <property type="entry name" value="CheY-like"/>
    <property type="match status" value="1"/>
</dbReference>
<dbReference type="EMBL" id="VBRY01000004">
    <property type="protein sequence ID" value="TLS67993.1"/>
    <property type="molecule type" value="Genomic_DNA"/>
</dbReference>
<keyword evidence="1" id="KW-0597">Phosphoprotein</keyword>
<evidence type="ECO:0000313" key="3">
    <source>
        <dbReference type="EMBL" id="TLS67993.1"/>
    </source>
</evidence>
<dbReference type="SMART" id="SM00448">
    <property type="entry name" value="REC"/>
    <property type="match status" value="1"/>
</dbReference>
<evidence type="ECO:0000313" key="4">
    <source>
        <dbReference type="Proteomes" id="UP000306585"/>
    </source>
</evidence>
<feature type="modified residue" description="4-aspartylphosphate" evidence="1">
    <location>
        <position position="52"/>
    </location>
</feature>
<feature type="domain" description="Response regulatory" evidence="2">
    <location>
        <begin position="2"/>
        <end position="120"/>
    </location>
</feature>
<dbReference type="OrthoDB" id="9801101at2"/>
<dbReference type="PANTHER" id="PTHR43228">
    <property type="entry name" value="TWO-COMPONENT RESPONSE REGULATOR"/>
    <property type="match status" value="1"/>
</dbReference>
<dbReference type="Proteomes" id="UP000306585">
    <property type="component" value="Unassembled WGS sequence"/>
</dbReference>
<reference evidence="3 4" key="1">
    <citation type="journal article" date="2019" name="Appl. Environ. Microbiol.">
        <title>Environmental Evidence and Genomic Insight of Iron-oxidizing Bacteria Preference Towards More Corrosion Resistant Stainless Steel at Higher Salinities.</title>
        <authorList>
            <person name="Garrison C.E."/>
            <person name="Price K.A."/>
            <person name="Field E.K."/>
        </authorList>
    </citation>
    <scope>NUCLEOTIDE SEQUENCE [LARGE SCALE GENOMIC DNA]</scope>
    <source>
        <strain evidence="3 4">P3</strain>
    </source>
</reference>
<dbReference type="Gene3D" id="3.40.50.2300">
    <property type="match status" value="1"/>
</dbReference>
<evidence type="ECO:0000256" key="1">
    <source>
        <dbReference type="PROSITE-ProRule" id="PRU00169"/>
    </source>
</evidence>
<keyword evidence="4" id="KW-1185">Reference proteome</keyword>
<proteinExistence type="predicted"/>
<sequence>MKALIVDDAKVVRVALGRIMNQLGYETVTAENGLEALEQMEAHPDTDVVMLDWNMPVMNGYDFLVAMREDSRFGNSPKVIMVTTETGMGSMMKALAAGADEYIMKPFDREMVSGKLMMIGLEVSDPGSE</sequence>
<organism evidence="3 4">
    <name type="scientific">Mariprofundus erugo</name>
    <dbReference type="NCBI Taxonomy" id="2528639"/>
    <lineage>
        <taxon>Bacteria</taxon>
        <taxon>Pseudomonadati</taxon>
        <taxon>Pseudomonadota</taxon>
        <taxon>Candidatius Mariprofundia</taxon>
        <taxon>Mariprofundales</taxon>
        <taxon>Mariprofundaceae</taxon>
        <taxon>Mariprofundus</taxon>
    </lineage>
</organism>
<dbReference type="PROSITE" id="PS50110">
    <property type="entry name" value="RESPONSE_REGULATORY"/>
    <property type="match status" value="1"/>
</dbReference>
<name>A0A5R9GUJ9_9PROT</name>
<gene>
    <name evidence="3" type="ORF">FEF65_06000</name>
</gene>
<dbReference type="Pfam" id="PF00072">
    <property type="entry name" value="Response_reg"/>
    <property type="match status" value="1"/>
</dbReference>
<protein>
    <submittedName>
        <fullName evidence="3">Response regulator</fullName>
    </submittedName>
</protein>
<dbReference type="InterPro" id="IPR052048">
    <property type="entry name" value="ST_Response_Regulator"/>
</dbReference>
<dbReference type="GO" id="GO:0000160">
    <property type="term" value="P:phosphorelay signal transduction system"/>
    <property type="evidence" value="ECO:0007669"/>
    <property type="project" value="InterPro"/>
</dbReference>
<evidence type="ECO:0000259" key="2">
    <source>
        <dbReference type="PROSITE" id="PS50110"/>
    </source>
</evidence>
<dbReference type="PANTHER" id="PTHR43228:SF1">
    <property type="entry name" value="TWO-COMPONENT RESPONSE REGULATOR ARR22"/>
    <property type="match status" value="1"/>
</dbReference>
<dbReference type="InterPro" id="IPR001789">
    <property type="entry name" value="Sig_transdc_resp-reg_receiver"/>
</dbReference>